<evidence type="ECO:0008006" key="4">
    <source>
        <dbReference type="Google" id="ProtNLM"/>
    </source>
</evidence>
<dbReference type="Pfam" id="PF16877">
    <property type="entry name" value="DUF5078"/>
    <property type="match status" value="1"/>
</dbReference>
<evidence type="ECO:0000313" key="2">
    <source>
        <dbReference type="EMBL" id="ORW63947.1"/>
    </source>
</evidence>
<dbReference type="AlphaFoldDB" id="A0AAJ3NJS1"/>
<keyword evidence="3" id="KW-1185">Reference proteome</keyword>
<dbReference type="Proteomes" id="UP000193387">
    <property type="component" value="Unassembled WGS sequence"/>
</dbReference>
<proteinExistence type="predicted"/>
<feature type="signal peptide" evidence="1">
    <location>
        <begin position="1"/>
        <end position="30"/>
    </location>
</feature>
<evidence type="ECO:0000313" key="3">
    <source>
        <dbReference type="Proteomes" id="UP000193387"/>
    </source>
</evidence>
<comment type="caution">
    <text evidence="2">The sequence shown here is derived from an EMBL/GenBank/DDBJ whole genome shotgun (WGS) entry which is preliminary data.</text>
</comment>
<keyword evidence="1" id="KW-0732">Signal</keyword>
<dbReference type="EMBL" id="LQPR01000085">
    <property type="protein sequence ID" value="ORW63947.1"/>
    <property type="molecule type" value="Genomic_DNA"/>
</dbReference>
<name>A0AAJ3NJS1_9MYCO</name>
<accession>A0AAJ3NJS1</accession>
<organism evidence="2 3">
    <name type="scientific">Mycobacterium saskatchewanense</name>
    <dbReference type="NCBI Taxonomy" id="220927"/>
    <lineage>
        <taxon>Bacteria</taxon>
        <taxon>Bacillati</taxon>
        <taxon>Actinomycetota</taxon>
        <taxon>Actinomycetes</taxon>
        <taxon>Mycobacteriales</taxon>
        <taxon>Mycobacteriaceae</taxon>
        <taxon>Mycobacterium</taxon>
        <taxon>Mycobacterium simiae complex</taxon>
    </lineage>
</organism>
<dbReference type="RefSeq" id="WP_085258743.1">
    <property type="nucleotide sequence ID" value="NZ_AP022573.1"/>
</dbReference>
<sequence>MSRLSSSLRAGALFLALGVAATALPSTARADSTEDFPIPRRMINTDCDAEQILAATRDTSPVYYQRYMIDFNNHPNVQQATIDKAHWFYSLSAADRRNYSENFYPPLGSGGDPLWFAWPNHMKIFFNNKGVVAKSTDVCDQYPKGDMSVWNWS</sequence>
<dbReference type="InterPro" id="IPR031702">
    <property type="entry name" value="DUF5078"/>
</dbReference>
<reference evidence="2 3" key="1">
    <citation type="submission" date="2016-01" db="EMBL/GenBank/DDBJ databases">
        <title>The new phylogeny of the genus Mycobacterium.</title>
        <authorList>
            <person name="Tarcisio F."/>
            <person name="Conor M."/>
            <person name="Antonella G."/>
            <person name="Elisabetta G."/>
            <person name="Giulia F.S."/>
            <person name="Sara T."/>
            <person name="Anna F."/>
            <person name="Clotilde B."/>
            <person name="Roberto B."/>
            <person name="Veronica D.S."/>
            <person name="Fabio R."/>
            <person name="Monica P."/>
            <person name="Olivier J."/>
            <person name="Enrico T."/>
            <person name="Nicola S."/>
        </authorList>
    </citation>
    <scope>NUCLEOTIDE SEQUENCE [LARGE SCALE GENOMIC DNA]</scope>
    <source>
        <strain evidence="2 3">DSM 44616</strain>
    </source>
</reference>
<protein>
    <recommendedName>
        <fullName evidence="4">DUF5078 domain-containing protein</fullName>
    </recommendedName>
</protein>
<feature type="chain" id="PRO_5042542934" description="DUF5078 domain-containing protein" evidence="1">
    <location>
        <begin position="31"/>
        <end position="153"/>
    </location>
</feature>
<gene>
    <name evidence="2" type="ORF">AWC23_27210</name>
</gene>
<evidence type="ECO:0000256" key="1">
    <source>
        <dbReference type="SAM" id="SignalP"/>
    </source>
</evidence>